<comment type="subcellular location">
    <subcellularLocation>
        <location evidence="1">Membrane</location>
        <topology evidence="1">Multi-pass membrane protein</topology>
    </subcellularLocation>
</comment>
<feature type="transmembrane region" description="Helical" evidence="5">
    <location>
        <begin position="18"/>
        <end position="40"/>
    </location>
</feature>
<evidence type="ECO:0000256" key="2">
    <source>
        <dbReference type="ARBA" id="ARBA00022692"/>
    </source>
</evidence>
<evidence type="ECO:0000313" key="8">
    <source>
        <dbReference type="Proteomes" id="UP000653358"/>
    </source>
</evidence>
<comment type="caution">
    <text evidence="7">The sequence shown here is derived from an EMBL/GenBank/DDBJ whole genome shotgun (WGS) entry which is preliminary data.</text>
</comment>
<evidence type="ECO:0000259" key="6">
    <source>
        <dbReference type="Pfam" id="PF12698"/>
    </source>
</evidence>
<dbReference type="Proteomes" id="UP000653358">
    <property type="component" value="Unassembled WGS sequence"/>
</dbReference>
<evidence type="ECO:0000256" key="4">
    <source>
        <dbReference type="ARBA" id="ARBA00023136"/>
    </source>
</evidence>
<dbReference type="Pfam" id="PF12698">
    <property type="entry name" value="ABC2_membrane_3"/>
    <property type="match status" value="1"/>
</dbReference>
<dbReference type="InterPro" id="IPR013525">
    <property type="entry name" value="ABC2_TM"/>
</dbReference>
<keyword evidence="8" id="KW-1185">Reference proteome</keyword>
<organism evidence="7 8">
    <name type="scientific">Acetobacterium tundrae</name>
    <dbReference type="NCBI Taxonomy" id="132932"/>
    <lineage>
        <taxon>Bacteria</taxon>
        <taxon>Bacillati</taxon>
        <taxon>Bacillota</taxon>
        <taxon>Clostridia</taxon>
        <taxon>Eubacteriales</taxon>
        <taxon>Eubacteriaceae</taxon>
        <taxon>Acetobacterium</taxon>
    </lineage>
</organism>
<gene>
    <name evidence="7" type="ORF">GH807_13920</name>
</gene>
<evidence type="ECO:0000256" key="1">
    <source>
        <dbReference type="ARBA" id="ARBA00004141"/>
    </source>
</evidence>
<evidence type="ECO:0000256" key="5">
    <source>
        <dbReference type="SAM" id="Phobius"/>
    </source>
</evidence>
<reference evidence="7 8" key="1">
    <citation type="journal article" date="2020" name="mSystems">
        <title>Defining Genomic and Predicted Metabolic Features of the Acetobacterium Genus.</title>
        <authorList>
            <person name="Ross D.E."/>
            <person name="Marshall C.W."/>
            <person name="Gulliver D."/>
            <person name="May H.D."/>
            <person name="Norman R.S."/>
        </authorList>
    </citation>
    <scope>NUCLEOTIDE SEQUENCE [LARGE SCALE GENOMIC DNA]</scope>
    <source>
        <strain evidence="7 8">DSM 9173</strain>
    </source>
</reference>
<feature type="domain" description="ABC-2 type transporter transmembrane" evidence="6">
    <location>
        <begin position="21"/>
        <end position="231"/>
    </location>
</feature>
<keyword evidence="2 5" id="KW-0812">Transmembrane</keyword>
<keyword evidence="4 5" id="KW-0472">Membrane</keyword>
<evidence type="ECO:0000256" key="3">
    <source>
        <dbReference type="ARBA" id="ARBA00022989"/>
    </source>
</evidence>
<proteinExistence type="predicted"/>
<keyword evidence="3 5" id="KW-1133">Transmembrane helix</keyword>
<dbReference type="EMBL" id="WJBB01000021">
    <property type="protein sequence ID" value="MBC3798136.1"/>
    <property type="molecule type" value="Genomic_DNA"/>
</dbReference>
<feature type="transmembrane region" description="Helical" evidence="5">
    <location>
        <begin position="213"/>
        <end position="231"/>
    </location>
</feature>
<feature type="transmembrane region" description="Helical" evidence="5">
    <location>
        <begin position="138"/>
        <end position="158"/>
    </location>
</feature>
<evidence type="ECO:0000313" key="7">
    <source>
        <dbReference type="EMBL" id="MBC3798136.1"/>
    </source>
</evidence>
<feature type="transmembrane region" description="Helical" evidence="5">
    <location>
        <begin position="179"/>
        <end position="207"/>
    </location>
</feature>
<sequence>MLAVFKNNCKRLWEEKMYLVISLILMMAAVSAAILLTTGIETKGNIALVAPDQQVLSESDSALLANPYFNVTVLEKAPETSALVQSRYDAVITTNSDGNDEITTIKNMAFKTMLESALTNPDGFVPDDSQVRQTGTNIMGFMMMFLLMQGVLYARFFAEDKEKHLIKRIALSPIPFIQYILGHGAFIFIIIAVPSFLVVGAVALMGIDIGFSLPVYAGLIGVLALLSTAFYF</sequence>
<accession>A0ABR6WNX3</accession>
<name>A0ABR6WNX3_9FIRM</name>
<dbReference type="RefSeq" id="WP_148605592.1">
    <property type="nucleotide sequence ID" value="NZ_RXYB01000022.1"/>
</dbReference>
<protein>
    <recommendedName>
        <fullName evidence="6">ABC-2 type transporter transmembrane domain-containing protein</fullName>
    </recommendedName>
</protein>